<comment type="caution">
    <text evidence="3">The sequence shown here is derived from an EMBL/GenBank/DDBJ whole genome shotgun (WGS) entry which is preliminary data.</text>
</comment>
<feature type="compositionally biased region" description="Basic and acidic residues" evidence="1">
    <location>
        <begin position="419"/>
        <end position="429"/>
    </location>
</feature>
<dbReference type="Pfam" id="PF20149">
    <property type="entry name" value="DUF6532"/>
    <property type="match status" value="2"/>
</dbReference>
<feature type="region of interest" description="Disordered" evidence="1">
    <location>
        <begin position="385"/>
        <end position="462"/>
    </location>
</feature>
<feature type="region of interest" description="Disordered" evidence="1">
    <location>
        <begin position="574"/>
        <end position="596"/>
    </location>
</feature>
<name>A0A8H5LG73_9AGAR</name>
<sequence length="596" mass="66028">MYIVWLEAEHKRRPTTNPCPALRPKSKPKTQPKLKAATSRARTKKSERSLWFDPSSYTDIVAGVSNRKKTSARPPVVHVQSDDEDEGEEDGEAESEDEELRESDEEDDKITPQAIILDLEAPIDDSFPNSHNDEMLEDDAFVVPRSQSRASSISLPPAGELSEDDDDEDAGRKRKSPPTEQSDAEDDGPEPKKSRVEKFLSERPQIVSSVTSTSKNVDRKSTKTAIPAEKKPVVWPEITEYTPLAAGARLLSKGKQPPHFKALLEKASVNAVALFLFDTAYPDPKKKVQMLTDALTMASSDLQQTDIHKRLLHPAEEKYKKPLEDYIFNRVVHARGEVQKSVTSIILSAYPITGADNEDLPTYLGFLRKKCRYIYPQVITVAEPAKPNLPTQPSTQLPTQLPMQPETQPDFPVSQAQPRNEDIASRPEESPSQAANAPVPTSESSAQRSRVASKIDEKSLKKSQPYKHSAITSVLKTLFAGYSSPGFLYQELFGSTLPNNDEKEIPKAMLAMVASVVHFCLGEWGSGSHVAQAFKANSLRTEYKKHSDLLDKIAANPQKYHRLMADLYRIASGDSDNDGDTSDDGVPDINLDELAG</sequence>
<dbReference type="Proteomes" id="UP000559256">
    <property type="component" value="Unassembled WGS sequence"/>
</dbReference>
<reference evidence="3 4" key="1">
    <citation type="journal article" date="2020" name="ISME J.">
        <title>Uncovering the hidden diversity of litter-decomposition mechanisms in mushroom-forming fungi.</title>
        <authorList>
            <person name="Floudas D."/>
            <person name="Bentzer J."/>
            <person name="Ahren D."/>
            <person name="Johansson T."/>
            <person name="Persson P."/>
            <person name="Tunlid A."/>
        </authorList>
    </citation>
    <scope>NUCLEOTIDE SEQUENCE [LARGE SCALE GENOMIC DNA]</scope>
    <source>
        <strain evidence="3 4">CBS 291.85</strain>
    </source>
</reference>
<keyword evidence="4" id="KW-1185">Reference proteome</keyword>
<evidence type="ECO:0000256" key="1">
    <source>
        <dbReference type="SAM" id="MobiDB-lite"/>
    </source>
</evidence>
<organism evidence="3 4">
    <name type="scientific">Tetrapyrgos nigripes</name>
    <dbReference type="NCBI Taxonomy" id="182062"/>
    <lineage>
        <taxon>Eukaryota</taxon>
        <taxon>Fungi</taxon>
        <taxon>Dikarya</taxon>
        <taxon>Basidiomycota</taxon>
        <taxon>Agaricomycotina</taxon>
        <taxon>Agaricomycetes</taxon>
        <taxon>Agaricomycetidae</taxon>
        <taxon>Agaricales</taxon>
        <taxon>Marasmiineae</taxon>
        <taxon>Marasmiaceae</taxon>
        <taxon>Tetrapyrgos</taxon>
    </lineage>
</organism>
<feature type="compositionally biased region" description="Polar residues" evidence="1">
    <location>
        <begin position="206"/>
        <end position="215"/>
    </location>
</feature>
<dbReference type="AlphaFoldDB" id="A0A8H5LG73"/>
<evidence type="ECO:0000313" key="4">
    <source>
        <dbReference type="Proteomes" id="UP000559256"/>
    </source>
</evidence>
<feature type="region of interest" description="Disordered" evidence="1">
    <location>
        <begin position="6"/>
        <end position="49"/>
    </location>
</feature>
<dbReference type="OrthoDB" id="3225557at2759"/>
<feature type="compositionally biased region" description="Basic and acidic residues" evidence="1">
    <location>
        <begin position="189"/>
        <end position="201"/>
    </location>
</feature>
<proteinExistence type="predicted"/>
<dbReference type="InterPro" id="IPR045341">
    <property type="entry name" value="DUF6532"/>
</dbReference>
<evidence type="ECO:0000259" key="2">
    <source>
        <dbReference type="Pfam" id="PF20149"/>
    </source>
</evidence>
<accession>A0A8H5LG73</accession>
<feature type="compositionally biased region" description="Acidic residues" evidence="1">
    <location>
        <begin position="575"/>
        <end position="586"/>
    </location>
</feature>
<dbReference type="EMBL" id="JAACJM010000053">
    <property type="protein sequence ID" value="KAF5356691.1"/>
    <property type="molecule type" value="Genomic_DNA"/>
</dbReference>
<feature type="compositionally biased region" description="Acidic residues" evidence="1">
    <location>
        <begin position="82"/>
        <end position="108"/>
    </location>
</feature>
<feature type="domain" description="DUF6532" evidence="2">
    <location>
        <begin position="273"/>
        <end position="382"/>
    </location>
</feature>
<protein>
    <recommendedName>
        <fullName evidence="2">DUF6532 domain-containing protein</fullName>
    </recommendedName>
</protein>
<feature type="region of interest" description="Disordered" evidence="1">
    <location>
        <begin position="64"/>
        <end position="224"/>
    </location>
</feature>
<feature type="compositionally biased region" description="Polar residues" evidence="1">
    <location>
        <begin position="430"/>
        <end position="450"/>
    </location>
</feature>
<feature type="compositionally biased region" description="Polar residues" evidence="1">
    <location>
        <begin position="389"/>
        <end position="407"/>
    </location>
</feature>
<feature type="compositionally biased region" description="Polar residues" evidence="1">
    <location>
        <begin position="145"/>
        <end position="154"/>
    </location>
</feature>
<evidence type="ECO:0000313" key="3">
    <source>
        <dbReference type="EMBL" id="KAF5356691.1"/>
    </source>
</evidence>
<gene>
    <name evidence="3" type="ORF">D9758_013713</name>
</gene>
<feature type="domain" description="DUF6532" evidence="2">
    <location>
        <begin position="455"/>
        <end position="553"/>
    </location>
</feature>